<evidence type="ECO:0000313" key="3">
    <source>
        <dbReference type="Proteomes" id="UP000807785"/>
    </source>
</evidence>
<comment type="caution">
    <text evidence="2">The sequence shown here is derived from an EMBL/GenBank/DDBJ whole genome shotgun (WGS) entry which is preliminary data.</text>
</comment>
<dbReference type="Proteomes" id="UP000807785">
    <property type="component" value="Unassembled WGS sequence"/>
</dbReference>
<dbReference type="Pfam" id="PF10988">
    <property type="entry name" value="DUF2807"/>
    <property type="match status" value="1"/>
</dbReference>
<protein>
    <submittedName>
        <fullName evidence="2">DUF2807 domain-containing protein</fullName>
    </submittedName>
</protein>
<dbReference type="InterPro" id="IPR021255">
    <property type="entry name" value="DUF2807"/>
</dbReference>
<dbReference type="EMBL" id="JADJEV010000005">
    <property type="protein sequence ID" value="MBK6974927.1"/>
    <property type="molecule type" value="Genomic_DNA"/>
</dbReference>
<organism evidence="2 3">
    <name type="scientific">Candidatus Methylophosphatis roskildensis</name>
    <dbReference type="NCBI Taxonomy" id="2899263"/>
    <lineage>
        <taxon>Bacteria</taxon>
        <taxon>Pseudomonadati</taxon>
        <taxon>Pseudomonadota</taxon>
        <taxon>Betaproteobacteria</taxon>
        <taxon>Nitrosomonadales</taxon>
        <taxon>Sterolibacteriaceae</taxon>
        <taxon>Candidatus Methylophosphatis</taxon>
    </lineage>
</organism>
<dbReference type="AlphaFoldDB" id="A0A9D7EC79"/>
<reference evidence="2" key="1">
    <citation type="submission" date="2020-10" db="EMBL/GenBank/DDBJ databases">
        <title>Connecting structure to function with the recovery of over 1000 high-quality activated sludge metagenome-assembled genomes encoding full-length rRNA genes using long-read sequencing.</title>
        <authorList>
            <person name="Singleton C.M."/>
            <person name="Petriglieri F."/>
            <person name="Kristensen J.M."/>
            <person name="Kirkegaard R.H."/>
            <person name="Michaelsen T.Y."/>
            <person name="Andersen M.H."/>
            <person name="Karst S.M."/>
            <person name="Dueholm M.S."/>
            <person name="Nielsen P.H."/>
            <person name="Albertsen M."/>
        </authorList>
    </citation>
    <scope>NUCLEOTIDE SEQUENCE</scope>
    <source>
        <strain evidence="2">Bjer_18-Q3-R1-45_BAT3C.347</strain>
    </source>
</reference>
<feature type="domain" description="Putative auto-transporter adhesin head GIN" evidence="1">
    <location>
        <begin position="37"/>
        <end position="217"/>
    </location>
</feature>
<gene>
    <name evidence="2" type="ORF">IPH26_19010</name>
</gene>
<name>A0A9D7EC79_9PROT</name>
<evidence type="ECO:0000313" key="2">
    <source>
        <dbReference type="EMBL" id="MBK6974927.1"/>
    </source>
</evidence>
<dbReference type="PANTHER" id="PTHR39200">
    <property type="entry name" value="HYPOTHETICAL EXPORTED PROTEIN"/>
    <property type="match status" value="1"/>
</dbReference>
<dbReference type="PANTHER" id="PTHR39200:SF1">
    <property type="entry name" value="AUTO-TRANSPORTER ADHESIN HEAD GIN DOMAIN-CONTAINING PROTEIN-RELATED"/>
    <property type="match status" value="1"/>
</dbReference>
<sequence>MNRRRLLQVCLGLTAARFVSREADAADVVRQERPVAAFDRLIVHGVFDVAITQGAREQLSVTAEPRLMPNIVTRVERRTLIIETSGSLKTDKTLRIDLTVRELQHLEADGSSSIRIDRLRAGALDLELSGSADLKAARLTLDTLKLRLAGSATVEVGGSTGSQTVQINGSADYRGERLDSASARVAASGSANATVRVRENLDADVSGSADLTYFGNPKVRKSVSDAASLERG</sequence>
<dbReference type="Gene3D" id="2.160.20.120">
    <property type="match status" value="1"/>
</dbReference>
<evidence type="ECO:0000259" key="1">
    <source>
        <dbReference type="Pfam" id="PF10988"/>
    </source>
</evidence>
<accession>A0A9D7EC79</accession>
<proteinExistence type="predicted"/>